<gene>
    <name evidence="2" type="ORF">GCM10023149_31620</name>
</gene>
<name>A0ABP8GP53_9SPHI</name>
<accession>A0ABP8GP53</accession>
<keyword evidence="1" id="KW-0812">Transmembrane</keyword>
<reference evidence="3" key="1">
    <citation type="journal article" date="2019" name="Int. J. Syst. Evol. Microbiol.">
        <title>The Global Catalogue of Microorganisms (GCM) 10K type strain sequencing project: providing services to taxonomists for standard genome sequencing and annotation.</title>
        <authorList>
            <consortium name="The Broad Institute Genomics Platform"/>
            <consortium name="The Broad Institute Genome Sequencing Center for Infectious Disease"/>
            <person name="Wu L."/>
            <person name="Ma J."/>
        </authorList>
    </citation>
    <scope>NUCLEOTIDE SEQUENCE [LARGE SCALE GENOMIC DNA]</scope>
    <source>
        <strain evidence="3">JCM 17705</strain>
    </source>
</reference>
<protein>
    <submittedName>
        <fullName evidence="2">Uncharacterized protein</fullName>
    </submittedName>
</protein>
<evidence type="ECO:0000256" key="1">
    <source>
        <dbReference type="SAM" id="Phobius"/>
    </source>
</evidence>
<keyword evidence="1" id="KW-1133">Transmembrane helix</keyword>
<evidence type="ECO:0000313" key="3">
    <source>
        <dbReference type="Proteomes" id="UP001500582"/>
    </source>
</evidence>
<proteinExistence type="predicted"/>
<organism evidence="2 3">
    <name type="scientific">Mucilaginibacter gynuensis</name>
    <dbReference type="NCBI Taxonomy" id="1302236"/>
    <lineage>
        <taxon>Bacteria</taxon>
        <taxon>Pseudomonadati</taxon>
        <taxon>Bacteroidota</taxon>
        <taxon>Sphingobacteriia</taxon>
        <taxon>Sphingobacteriales</taxon>
        <taxon>Sphingobacteriaceae</taxon>
        <taxon>Mucilaginibacter</taxon>
    </lineage>
</organism>
<dbReference type="EMBL" id="BAABFT010000008">
    <property type="protein sequence ID" value="GAA4327892.1"/>
    <property type="molecule type" value="Genomic_DNA"/>
</dbReference>
<dbReference type="Proteomes" id="UP001500582">
    <property type="component" value="Unassembled WGS sequence"/>
</dbReference>
<comment type="caution">
    <text evidence="2">The sequence shown here is derived from an EMBL/GenBank/DDBJ whole genome shotgun (WGS) entry which is preliminary data.</text>
</comment>
<evidence type="ECO:0000313" key="2">
    <source>
        <dbReference type="EMBL" id="GAA4327892.1"/>
    </source>
</evidence>
<sequence>MAENDLDRISENQHPRPDYRANLENRALYKKHIREARRFGAINWCFIIFVWVCLISVGGIIVIKILHVLLPQQYCWLKKEQLDNINDFFVDGSIGGLVVGFLKSSIMDKKEE</sequence>
<feature type="transmembrane region" description="Helical" evidence="1">
    <location>
        <begin position="41"/>
        <end position="68"/>
    </location>
</feature>
<keyword evidence="3" id="KW-1185">Reference proteome</keyword>
<keyword evidence="1" id="KW-0472">Membrane</keyword>
<dbReference type="RefSeq" id="WP_345212099.1">
    <property type="nucleotide sequence ID" value="NZ_BAABFT010000008.1"/>
</dbReference>